<organism evidence="1 2">
    <name type="scientific">Trifolium subterraneum</name>
    <name type="common">Subterranean clover</name>
    <dbReference type="NCBI Taxonomy" id="3900"/>
    <lineage>
        <taxon>Eukaryota</taxon>
        <taxon>Viridiplantae</taxon>
        <taxon>Streptophyta</taxon>
        <taxon>Embryophyta</taxon>
        <taxon>Tracheophyta</taxon>
        <taxon>Spermatophyta</taxon>
        <taxon>Magnoliopsida</taxon>
        <taxon>eudicotyledons</taxon>
        <taxon>Gunneridae</taxon>
        <taxon>Pentapetalae</taxon>
        <taxon>rosids</taxon>
        <taxon>fabids</taxon>
        <taxon>Fabales</taxon>
        <taxon>Fabaceae</taxon>
        <taxon>Papilionoideae</taxon>
        <taxon>50 kb inversion clade</taxon>
        <taxon>NPAAA clade</taxon>
        <taxon>Hologalegina</taxon>
        <taxon>IRL clade</taxon>
        <taxon>Trifolieae</taxon>
        <taxon>Trifolium</taxon>
    </lineage>
</organism>
<proteinExistence type="predicted"/>
<protein>
    <submittedName>
        <fullName evidence="1">Uncharacterized protein</fullName>
    </submittedName>
</protein>
<sequence length="90" mass="10070">MASSFQPSHQRVPFLNSKSVIVIVKMKVRAASRTPKSQYMPVQLKGFGVSLVTPSLYDKFKQQLEFGDDSVVPDNTCPVEERSILQALIE</sequence>
<evidence type="ECO:0000313" key="1">
    <source>
        <dbReference type="EMBL" id="GAU28806.1"/>
    </source>
</evidence>
<reference evidence="2" key="1">
    <citation type="journal article" date="2017" name="Front. Plant Sci.">
        <title>Climate Clever Clovers: New Paradigm to Reduce the Environmental Footprint of Ruminants by Breeding Low Methanogenic Forages Utilizing Haplotype Variation.</title>
        <authorList>
            <person name="Kaur P."/>
            <person name="Appels R."/>
            <person name="Bayer P.E."/>
            <person name="Keeble-Gagnere G."/>
            <person name="Wang J."/>
            <person name="Hirakawa H."/>
            <person name="Shirasawa K."/>
            <person name="Vercoe P."/>
            <person name="Stefanova K."/>
            <person name="Durmic Z."/>
            <person name="Nichols P."/>
            <person name="Revell C."/>
            <person name="Isobe S.N."/>
            <person name="Edwards D."/>
            <person name="Erskine W."/>
        </authorList>
    </citation>
    <scope>NUCLEOTIDE SEQUENCE [LARGE SCALE GENOMIC DNA]</scope>
    <source>
        <strain evidence="2">cv. Daliak</strain>
    </source>
</reference>
<name>A0A2Z6M8U2_TRISU</name>
<gene>
    <name evidence="1" type="ORF">TSUD_357920</name>
</gene>
<dbReference type="Proteomes" id="UP000242715">
    <property type="component" value="Unassembled WGS sequence"/>
</dbReference>
<dbReference type="AlphaFoldDB" id="A0A2Z6M8U2"/>
<evidence type="ECO:0000313" key="2">
    <source>
        <dbReference type="Proteomes" id="UP000242715"/>
    </source>
</evidence>
<accession>A0A2Z6M8U2</accession>
<dbReference type="EMBL" id="DF973380">
    <property type="protein sequence ID" value="GAU28806.1"/>
    <property type="molecule type" value="Genomic_DNA"/>
</dbReference>
<keyword evidence="2" id="KW-1185">Reference proteome</keyword>